<feature type="region of interest" description="Disordered" evidence="1">
    <location>
        <begin position="174"/>
        <end position="193"/>
    </location>
</feature>
<comment type="caution">
    <text evidence="2">The sequence shown here is derived from an EMBL/GenBank/DDBJ whole genome shotgun (WGS) entry which is preliminary data.</text>
</comment>
<dbReference type="AlphaFoldDB" id="A0A8K0GDN4"/>
<sequence length="204" mass="22965">MNIVREKASTLNDKPQQIIGEATGRIPEYVQAALPSVPAISKTAQSILKRTNSAPCAPTSLSELAIDGSFQRHLLEKISFFFQRKEILMSLVFVPSQDAIKSFQDLANSQFYQQHEEILCSIMDYFEDNWIGHPTHGNRQRPPSVPLEIWNQYEGTLAGLPKTNNYIEYLEDDLEESGSNSSSETEDLSDTNLTGTIEKLKKQI</sequence>
<accession>A0A8K0GDN4</accession>
<organism evidence="2 3">
    <name type="scientific">Ignelater luminosus</name>
    <name type="common">Cucubano</name>
    <name type="synonym">Pyrophorus luminosus</name>
    <dbReference type="NCBI Taxonomy" id="2038154"/>
    <lineage>
        <taxon>Eukaryota</taxon>
        <taxon>Metazoa</taxon>
        <taxon>Ecdysozoa</taxon>
        <taxon>Arthropoda</taxon>
        <taxon>Hexapoda</taxon>
        <taxon>Insecta</taxon>
        <taxon>Pterygota</taxon>
        <taxon>Neoptera</taxon>
        <taxon>Endopterygota</taxon>
        <taxon>Coleoptera</taxon>
        <taxon>Polyphaga</taxon>
        <taxon>Elateriformia</taxon>
        <taxon>Elateroidea</taxon>
        <taxon>Elateridae</taxon>
        <taxon>Agrypninae</taxon>
        <taxon>Pyrophorini</taxon>
        <taxon>Ignelater</taxon>
    </lineage>
</organism>
<reference evidence="2" key="1">
    <citation type="submission" date="2019-08" db="EMBL/GenBank/DDBJ databases">
        <title>The genome of the North American firefly Photinus pyralis.</title>
        <authorList>
            <consortium name="Photinus pyralis genome working group"/>
            <person name="Fallon T.R."/>
            <person name="Sander Lower S.E."/>
            <person name="Weng J.-K."/>
        </authorList>
    </citation>
    <scope>NUCLEOTIDE SEQUENCE</scope>
    <source>
        <strain evidence="2">TRF0915ILg1</strain>
        <tissue evidence="2">Whole body</tissue>
    </source>
</reference>
<gene>
    <name evidence="2" type="ORF">ILUMI_10406</name>
</gene>
<proteinExistence type="predicted"/>
<name>A0A8K0GDN4_IGNLU</name>
<keyword evidence="3" id="KW-1185">Reference proteome</keyword>
<dbReference type="Proteomes" id="UP000801492">
    <property type="component" value="Unassembled WGS sequence"/>
</dbReference>
<evidence type="ECO:0000313" key="2">
    <source>
        <dbReference type="EMBL" id="KAF2895769.1"/>
    </source>
</evidence>
<dbReference type="OrthoDB" id="93990at2759"/>
<protein>
    <submittedName>
        <fullName evidence="2">Uncharacterized protein</fullName>
    </submittedName>
</protein>
<evidence type="ECO:0000313" key="3">
    <source>
        <dbReference type="Proteomes" id="UP000801492"/>
    </source>
</evidence>
<dbReference type="EMBL" id="VTPC01005681">
    <property type="protein sequence ID" value="KAF2895769.1"/>
    <property type="molecule type" value="Genomic_DNA"/>
</dbReference>
<evidence type="ECO:0000256" key="1">
    <source>
        <dbReference type="SAM" id="MobiDB-lite"/>
    </source>
</evidence>